<sequence>MLVTITVALAALAVLAAIVVVATGGGGELSVEHPDHPRLSLPGRRPVGGTDAVLLRLPMGLWGYHKQITDEALERFAHELTERDTRIAVLEQELAEARRHLNEPPEQTWRPAVPSASPAPDSMDLRDPFAPSDPPSSREGDLPPLPHHTREEPRDRPADPPQTLWDRPANPPQTVQDQPANPPQTVQDRPASPPQTIVDKVVFDPRADRDADEGPAADDEDAAERAAETERREEDA</sequence>
<gene>
    <name evidence="2" type="ORF">GCM10023195_31770</name>
</gene>
<proteinExistence type="predicted"/>
<dbReference type="EMBL" id="BAABHJ010000008">
    <property type="protein sequence ID" value="GAA4608168.1"/>
    <property type="molecule type" value="Genomic_DNA"/>
</dbReference>
<feature type="compositionally biased region" description="Basic and acidic residues" evidence="1">
    <location>
        <begin position="223"/>
        <end position="236"/>
    </location>
</feature>
<keyword evidence="3" id="KW-1185">Reference proteome</keyword>
<feature type="compositionally biased region" description="Polar residues" evidence="1">
    <location>
        <begin position="172"/>
        <end position="187"/>
    </location>
</feature>
<feature type="region of interest" description="Disordered" evidence="1">
    <location>
        <begin position="100"/>
        <end position="236"/>
    </location>
</feature>
<dbReference type="Proteomes" id="UP001500212">
    <property type="component" value="Unassembled WGS sequence"/>
</dbReference>
<dbReference type="RefSeq" id="WP_345354141.1">
    <property type="nucleotide sequence ID" value="NZ_BAABHJ010000008.1"/>
</dbReference>
<organism evidence="2 3">
    <name type="scientific">Actinoallomurus liliacearum</name>
    <dbReference type="NCBI Taxonomy" id="1080073"/>
    <lineage>
        <taxon>Bacteria</taxon>
        <taxon>Bacillati</taxon>
        <taxon>Actinomycetota</taxon>
        <taxon>Actinomycetes</taxon>
        <taxon>Streptosporangiales</taxon>
        <taxon>Thermomonosporaceae</taxon>
        <taxon>Actinoallomurus</taxon>
    </lineage>
</organism>
<protein>
    <recommendedName>
        <fullName evidence="4">DivIVA domain-containing protein</fullName>
    </recommendedName>
</protein>
<evidence type="ECO:0008006" key="4">
    <source>
        <dbReference type="Google" id="ProtNLM"/>
    </source>
</evidence>
<feature type="compositionally biased region" description="Low complexity" evidence="1">
    <location>
        <begin position="111"/>
        <end position="122"/>
    </location>
</feature>
<reference evidence="3" key="1">
    <citation type="journal article" date="2019" name="Int. J. Syst. Evol. Microbiol.">
        <title>The Global Catalogue of Microorganisms (GCM) 10K type strain sequencing project: providing services to taxonomists for standard genome sequencing and annotation.</title>
        <authorList>
            <consortium name="The Broad Institute Genomics Platform"/>
            <consortium name="The Broad Institute Genome Sequencing Center for Infectious Disease"/>
            <person name="Wu L."/>
            <person name="Ma J."/>
        </authorList>
    </citation>
    <scope>NUCLEOTIDE SEQUENCE [LARGE SCALE GENOMIC DNA]</scope>
    <source>
        <strain evidence="3">JCM 17938</strain>
    </source>
</reference>
<evidence type="ECO:0000313" key="3">
    <source>
        <dbReference type="Proteomes" id="UP001500212"/>
    </source>
</evidence>
<feature type="compositionally biased region" description="Acidic residues" evidence="1">
    <location>
        <begin position="210"/>
        <end position="222"/>
    </location>
</feature>
<comment type="caution">
    <text evidence="2">The sequence shown here is derived from an EMBL/GenBank/DDBJ whole genome shotgun (WGS) entry which is preliminary data.</text>
</comment>
<evidence type="ECO:0000313" key="2">
    <source>
        <dbReference type="EMBL" id="GAA4608168.1"/>
    </source>
</evidence>
<evidence type="ECO:0000256" key="1">
    <source>
        <dbReference type="SAM" id="MobiDB-lite"/>
    </source>
</evidence>
<accession>A0ABP8TKW6</accession>
<feature type="compositionally biased region" description="Basic and acidic residues" evidence="1">
    <location>
        <begin position="148"/>
        <end position="158"/>
    </location>
</feature>
<name>A0ABP8TKW6_9ACTN</name>